<evidence type="ECO:0000256" key="1">
    <source>
        <dbReference type="SAM" id="MobiDB-lite"/>
    </source>
</evidence>
<evidence type="ECO:0000313" key="3">
    <source>
        <dbReference type="Proteomes" id="UP000225706"/>
    </source>
</evidence>
<sequence length="244" mass="27368">MFCSECGKSFPQLAKFCSNCGSKSTSPTKASTIRFSKFRKRKEEERRGKLEPKGKKPKVTTASKKKDVIVNIGVMKYCHGELKKCRGKTLPITTTTDASANQIKEKAVAKHTSHDKSLHDGLEYVLLYPDSSKIVNIPGSNEPFVLEKYREEVGRQYKRITLFISTKSDFLFSKMPKMSNVESESETSSDDEELQKSIYDSSAKVVETSVTTTDNSPSQDYTHPDDQTTPSHVTPGFKPFTAER</sequence>
<name>A0A2B4RAW0_STYPI</name>
<keyword evidence="3" id="KW-1185">Reference proteome</keyword>
<feature type="compositionally biased region" description="Acidic residues" evidence="1">
    <location>
        <begin position="183"/>
        <end position="193"/>
    </location>
</feature>
<proteinExistence type="predicted"/>
<dbReference type="AlphaFoldDB" id="A0A2B4RAW0"/>
<feature type="region of interest" description="Disordered" evidence="1">
    <location>
        <begin position="179"/>
        <end position="244"/>
    </location>
</feature>
<evidence type="ECO:0008006" key="4">
    <source>
        <dbReference type="Google" id="ProtNLM"/>
    </source>
</evidence>
<feature type="compositionally biased region" description="Polar residues" evidence="1">
    <location>
        <begin position="20"/>
        <end position="34"/>
    </location>
</feature>
<feature type="compositionally biased region" description="Polar residues" evidence="1">
    <location>
        <begin position="208"/>
        <end position="232"/>
    </location>
</feature>
<organism evidence="2 3">
    <name type="scientific">Stylophora pistillata</name>
    <name type="common">Smooth cauliflower coral</name>
    <dbReference type="NCBI Taxonomy" id="50429"/>
    <lineage>
        <taxon>Eukaryota</taxon>
        <taxon>Metazoa</taxon>
        <taxon>Cnidaria</taxon>
        <taxon>Anthozoa</taxon>
        <taxon>Hexacorallia</taxon>
        <taxon>Scleractinia</taxon>
        <taxon>Astrocoeniina</taxon>
        <taxon>Pocilloporidae</taxon>
        <taxon>Stylophora</taxon>
    </lineage>
</organism>
<dbReference type="STRING" id="50429.A0A2B4RAW0"/>
<feature type="region of interest" description="Disordered" evidence="1">
    <location>
        <begin position="20"/>
        <end position="62"/>
    </location>
</feature>
<dbReference type="Proteomes" id="UP000225706">
    <property type="component" value="Unassembled WGS sequence"/>
</dbReference>
<reference evidence="3" key="1">
    <citation type="journal article" date="2017" name="bioRxiv">
        <title>Comparative analysis of the genomes of Stylophora pistillata and Acropora digitifera provides evidence for extensive differences between species of corals.</title>
        <authorList>
            <person name="Voolstra C.R."/>
            <person name="Li Y."/>
            <person name="Liew Y.J."/>
            <person name="Baumgarten S."/>
            <person name="Zoccola D."/>
            <person name="Flot J.-F."/>
            <person name="Tambutte S."/>
            <person name="Allemand D."/>
            <person name="Aranda M."/>
        </authorList>
    </citation>
    <scope>NUCLEOTIDE SEQUENCE [LARGE SCALE GENOMIC DNA]</scope>
</reference>
<evidence type="ECO:0000313" key="2">
    <source>
        <dbReference type="EMBL" id="PFX13425.1"/>
    </source>
</evidence>
<comment type="caution">
    <text evidence="2">The sequence shown here is derived from an EMBL/GenBank/DDBJ whole genome shotgun (WGS) entry which is preliminary data.</text>
</comment>
<accession>A0A2B4RAW0</accession>
<feature type="compositionally biased region" description="Basic and acidic residues" evidence="1">
    <location>
        <begin position="41"/>
        <end position="54"/>
    </location>
</feature>
<protein>
    <recommendedName>
        <fullName evidence="4">Zinc-ribbon domain-containing protein</fullName>
    </recommendedName>
</protein>
<gene>
    <name evidence="2" type="ORF">AWC38_SpisGene22487</name>
</gene>
<dbReference type="EMBL" id="LSMT01000979">
    <property type="protein sequence ID" value="PFX13425.1"/>
    <property type="molecule type" value="Genomic_DNA"/>
</dbReference>
<dbReference type="OrthoDB" id="5990523at2759"/>